<evidence type="ECO:0008006" key="4">
    <source>
        <dbReference type="Google" id="ProtNLM"/>
    </source>
</evidence>
<accession>A0A6G1JLJ6</accession>
<dbReference type="Gene3D" id="1.20.5.170">
    <property type="match status" value="1"/>
</dbReference>
<evidence type="ECO:0000256" key="1">
    <source>
        <dbReference type="SAM" id="MobiDB-lite"/>
    </source>
</evidence>
<evidence type="ECO:0000313" key="3">
    <source>
        <dbReference type="Proteomes" id="UP000799291"/>
    </source>
</evidence>
<gene>
    <name evidence="2" type="ORF">K458DRAFT_425405</name>
</gene>
<sequence length="489" mass="55464">MVTRRSSDAAPPATPIAPVVKRKRRASCLGEQERRERKRAIDREAQRSLREKTKTHIAELERTIRILRDQDRNGATASLLSEIEGLRAENERLRDIIDGVKSVLGSELFPRTTQCTNNGGGNEGKSPAASSAGRQSPLPRRSEPSKAHPESKPPLHLPSLPQDQTPITNPPFDFSAPVPMTSRRVDLDGMVLPDLPYNTTDPKLDLSLDLQPVSEVTHEMDLDHPDSPITAAFAPLFTEIFGPGWRCPSPIVLHIGNPPTTASPSTTTICPTWKKSNELFGQVFSYRPGTATSRSNSRLESVEAGFLFRGIRDGWSSFDEWKQSPALKILKSVDEFLFVNLPKLERLATAYKSYKLLKYYLSATKADLENVPKWLRPSPSQSGTSHPIALDFFAWPTLRSRLLATYPALITSSDLSHCYSHYLRFDWPFSFEDTFFYDDDSNAWYPSPLFERYHSDLRYWGFREQFYDRFPEIRGDVEGDWRVFGEEVR</sequence>
<feature type="compositionally biased region" description="Basic and acidic residues" evidence="1">
    <location>
        <begin position="31"/>
        <end position="54"/>
    </location>
</feature>
<dbReference type="EMBL" id="MU005569">
    <property type="protein sequence ID" value="KAF2691442.1"/>
    <property type="molecule type" value="Genomic_DNA"/>
</dbReference>
<dbReference type="PANTHER" id="PTHR37012">
    <property type="entry name" value="B-ZIP TRANSCRIPTION FACTOR (EUROFUNG)-RELATED"/>
    <property type="match status" value="1"/>
</dbReference>
<dbReference type="InterPro" id="IPR046347">
    <property type="entry name" value="bZIP_sf"/>
</dbReference>
<dbReference type="SUPFAM" id="SSF57959">
    <property type="entry name" value="Leucine zipper domain"/>
    <property type="match status" value="1"/>
</dbReference>
<feature type="region of interest" description="Disordered" evidence="1">
    <location>
        <begin position="1"/>
        <end position="54"/>
    </location>
</feature>
<keyword evidence="3" id="KW-1185">Reference proteome</keyword>
<proteinExistence type="predicted"/>
<dbReference type="Pfam" id="PF11905">
    <property type="entry name" value="DUF3425"/>
    <property type="match status" value="1"/>
</dbReference>
<dbReference type="PANTHER" id="PTHR37012:SF7">
    <property type="entry name" value="B-ZIP TRANSCRIPTION FACTOR (EUROFUNG)-RELATED"/>
    <property type="match status" value="1"/>
</dbReference>
<dbReference type="Proteomes" id="UP000799291">
    <property type="component" value="Unassembled WGS sequence"/>
</dbReference>
<evidence type="ECO:0000313" key="2">
    <source>
        <dbReference type="EMBL" id="KAF2691442.1"/>
    </source>
</evidence>
<dbReference type="AlphaFoldDB" id="A0A6G1JLJ6"/>
<feature type="compositionally biased region" description="Basic and acidic residues" evidence="1">
    <location>
        <begin position="140"/>
        <end position="153"/>
    </location>
</feature>
<dbReference type="OrthoDB" id="5086080at2759"/>
<dbReference type="CDD" id="cd14688">
    <property type="entry name" value="bZIP_YAP"/>
    <property type="match status" value="1"/>
</dbReference>
<dbReference type="InterPro" id="IPR021833">
    <property type="entry name" value="DUF3425"/>
</dbReference>
<protein>
    <recommendedName>
        <fullName evidence="4">BZIP domain-containing protein</fullName>
    </recommendedName>
</protein>
<organism evidence="2 3">
    <name type="scientific">Lentithecium fluviatile CBS 122367</name>
    <dbReference type="NCBI Taxonomy" id="1168545"/>
    <lineage>
        <taxon>Eukaryota</taxon>
        <taxon>Fungi</taxon>
        <taxon>Dikarya</taxon>
        <taxon>Ascomycota</taxon>
        <taxon>Pezizomycotina</taxon>
        <taxon>Dothideomycetes</taxon>
        <taxon>Pleosporomycetidae</taxon>
        <taxon>Pleosporales</taxon>
        <taxon>Massarineae</taxon>
        <taxon>Lentitheciaceae</taxon>
        <taxon>Lentithecium</taxon>
    </lineage>
</organism>
<reference evidence="2" key="1">
    <citation type="journal article" date="2020" name="Stud. Mycol.">
        <title>101 Dothideomycetes genomes: a test case for predicting lifestyles and emergence of pathogens.</title>
        <authorList>
            <person name="Haridas S."/>
            <person name="Albert R."/>
            <person name="Binder M."/>
            <person name="Bloem J."/>
            <person name="Labutti K."/>
            <person name="Salamov A."/>
            <person name="Andreopoulos B."/>
            <person name="Baker S."/>
            <person name="Barry K."/>
            <person name="Bills G."/>
            <person name="Bluhm B."/>
            <person name="Cannon C."/>
            <person name="Castanera R."/>
            <person name="Culley D."/>
            <person name="Daum C."/>
            <person name="Ezra D."/>
            <person name="Gonzalez J."/>
            <person name="Henrissat B."/>
            <person name="Kuo A."/>
            <person name="Liang C."/>
            <person name="Lipzen A."/>
            <person name="Lutzoni F."/>
            <person name="Magnuson J."/>
            <person name="Mondo S."/>
            <person name="Nolan M."/>
            <person name="Ohm R."/>
            <person name="Pangilinan J."/>
            <person name="Park H.-J."/>
            <person name="Ramirez L."/>
            <person name="Alfaro M."/>
            <person name="Sun H."/>
            <person name="Tritt A."/>
            <person name="Yoshinaga Y."/>
            <person name="Zwiers L.-H."/>
            <person name="Turgeon B."/>
            <person name="Goodwin S."/>
            <person name="Spatafora J."/>
            <person name="Crous P."/>
            <person name="Grigoriev I."/>
        </authorList>
    </citation>
    <scope>NUCLEOTIDE SEQUENCE</scope>
    <source>
        <strain evidence="2">CBS 122367</strain>
    </source>
</reference>
<dbReference type="GO" id="GO:0003700">
    <property type="term" value="F:DNA-binding transcription factor activity"/>
    <property type="evidence" value="ECO:0007669"/>
    <property type="project" value="InterPro"/>
</dbReference>
<name>A0A6G1JLJ6_9PLEO</name>
<feature type="region of interest" description="Disordered" evidence="1">
    <location>
        <begin position="110"/>
        <end position="180"/>
    </location>
</feature>